<protein>
    <submittedName>
        <fullName evidence="2">Uncharacterized protein</fullName>
    </submittedName>
</protein>
<organism evidence="2 3">
    <name type="scientific">Paratrimastix pyriformis</name>
    <dbReference type="NCBI Taxonomy" id="342808"/>
    <lineage>
        <taxon>Eukaryota</taxon>
        <taxon>Metamonada</taxon>
        <taxon>Preaxostyla</taxon>
        <taxon>Paratrimastigidae</taxon>
        <taxon>Paratrimastix</taxon>
    </lineage>
</organism>
<name>A0ABQ8UQR2_9EUKA</name>
<feature type="region of interest" description="Disordered" evidence="1">
    <location>
        <begin position="1"/>
        <end position="21"/>
    </location>
</feature>
<accession>A0ABQ8UQR2</accession>
<proteinExistence type="predicted"/>
<dbReference type="Proteomes" id="UP001141327">
    <property type="component" value="Unassembled WGS sequence"/>
</dbReference>
<evidence type="ECO:0000256" key="1">
    <source>
        <dbReference type="SAM" id="MobiDB-lite"/>
    </source>
</evidence>
<dbReference type="EMBL" id="JAPMOS010000007">
    <property type="protein sequence ID" value="KAJ4461486.1"/>
    <property type="molecule type" value="Genomic_DNA"/>
</dbReference>
<sequence>MGYPGSIGYGSGLGSHKEEEAALQRDLEQEGARLVAEVQATADQLKAEVSLPPHRIRCLSLVARPHIAHFRQLTEKYLGGMTDPPRELVALQQAFVEQDLALQMQTRTAAVTQAHAARSQQLIAAMRASVFGRGE</sequence>
<feature type="compositionally biased region" description="Gly residues" evidence="1">
    <location>
        <begin position="1"/>
        <end position="13"/>
    </location>
</feature>
<gene>
    <name evidence="2" type="ORF">PAPYR_2065</name>
</gene>
<comment type="caution">
    <text evidence="2">The sequence shown here is derived from an EMBL/GenBank/DDBJ whole genome shotgun (WGS) entry which is preliminary data.</text>
</comment>
<reference evidence="2" key="1">
    <citation type="journal article" date="2022" name="bioRxiv">
        <title>Genomics of Preaxostyla Flagellates Illuminates Evolutionary Transitions and the Path Towards Mitochondrial Loss.</title>
        <authorList>
            <person name="Novak L.V.F."/>
            <person name="Treitli S.C."/>
            <person name="Pyrih J."/>
            <person name="Halakuc P."/>
            <person name="Pipaliya S.V."/>
            <person name="Vacek V."/>
            <person name="Brzon O."/>
            <person name="Soukal P."/>
            <person name="Eme L."/>
            <person name="Dacks J.B."/>
            <person name="Karnkowska A."/>
            <person name="Elias M."/>
            <person name="Hampl V."/>
        </authorList>
    </citation>
    <scope>NUCLEOTIDE SEQUENCE</scope>
    <source>
        <strain evidence="2">RCP-MX</strain>
    </source>
</reference>
<keyword evidence="3" id="KW-1185">Reference proteome</keyword>
<evidence type="ECO:0000313" key="2">
    <source>
        <dbReference type="EMBL" id="KAJ4461486.1"/>
    </source>
</evidence>
<evidence type="ECO:0000313" key="3">
    <source>
        <dbReference type="Proteomes" id="UP001141327"/>
    </source>
</evidence>